<organism evidence="1 2">
    <name type="scientific">Musa balbisiana</name>
    <name type="common">Banana</name>
    <dbReference type="NCBI Taxonomy" id="52838"/>
    <lineage>
        <taxon>Eukaryota</taxon>
        <taxon>Viridiplantae</taxon>
        <taxon>Streptophyta</taxon>
        <taxon>Embryophyta</taxon>
        <taxon>Tracheophyta</taxon>
        <taxon>Spermatophyta</taxon>
        <taxon>Magnoliopsida</taxon>
        <taxon>Liliopsida</taxon>
        <taxon>Zingiberales</taxon>
        <taxon>Musaceae</taxon>
        <taxon>Musa</taxon>
    </lineage>
</organism>
<name>A0A4S8JLD3_MUSBA</name>
<evidence type="ECO:0000313" key="2">
    <source>
        <dbReference type="Proteomes" id="UP000317650"/>
    </source>
</evidence>
<dbReference type="AlphaFoldDB" id="A0A4S8JLD3"/>
<dbReference type="Proteomes" id="UP000317650">
    <property type="component" value="Chromosome 1"/>
</dbReference>
<keyword evidence="2" id="KW-1185">Reference proteome</keyword>
<dbReference type="EMBL" id="PYDT01000004">
    <property type="protein sequence ID" value="THU62997.1"/>
    <property type="molecule type" value="Genomic_DNA"/>
</dbReference>
<sequence>MGWFDLEGSKLDVPANEMTDRRGVARNSQHIASKLFDSIPMKEQRLHIRACTILLQCLRSGWAASQSGLHRTGKWKPVAADS</sequence>
<reference evidence="1 2" key="1">
    <citation type="journal article" date="2019" name="Nat. Plants">
        <title>Genome sequencing of Musa balbisiana reveals subgenome evolution and function divergence in polyploid bananas.</title>
        <authorList>
            <person name="Yao X."/>
        </authorList>
    </citation>
    <scope>NUCLEOTIDE SEQUENCE [LARGE SCALE GENOMIC DNA]</scope>
    <source>
        <strain evidence="2">cv. DH-PKW</strain>
        <tissue evidence="1">Leaves</tissue>
    </source>
</reference>
<gene>
    <name evidence="1" type="ORF">C4D60_Mb01t11060</name>
</gene>
<accession>A0A4S8JLD3</accession>
<protein>
    <submittedName>
        <fullName evidence="1">Uncharacterized protein</fullName>
    </submittedName>
</protein>
<comment type="caution">
    <text evidence="1">The sequence shown here is derived from an EMBL/GenBank/DDBJ whole genome shotgun (WGS) entry which is preliminary data.</text>
</comment>
<proteinExistence type="predicted"/>
<evidence type="ECO:0000313" key="1">
    <source>
        <dbReference type="EMBL" id="THU62997.1"/>
    </source>
</evidence>